<organism evidence="6 12">
    <name type="scientific">Listeria monocytogenes</name>
    <dbReference type="NCBI Taxonomy" id="1639"/>
    <lineage>
        <taxon>Bacteria</taxon>
        <taxon>Bacillati</taxon>
        <taxon>Bacillota</taxon>
        <taxon>Bacilli</taxon>
        <taxon>Bacillales</taxon>
        <taxon>Listeriaceae</taxon>
        <taxon>Listeria</taxon>
    </lineage>
</organism>
<dbReference type="EMBL" id="AABEVI010000007">
    <property type="protein sequence ID" value="EAH0218891.1"/>
    <property type="molecule type" value="Genomic_DNA"/>
</dbReference>
<evidence type="ECO:0000313" key="16">
    <source>
        <dbReference type="Proteomes" id="UP000566721"/>
    </source>
</evidence>
<accession>A0A460A1D5</accession>
<protein>
    <submittedName>
        <fullName evidence="6">rRNA biogenesis protein rrp5</fullName>
    </submittedName>
</protein>
<gene>
    <name evidence="8" type="ORF">D4271_10025</name>
    <name evidence="9" type="ORF">D4271_16620</name>
    <name evidence="4" type="ORF">D4C60_11290</name>
    <name evidence="5" type="ORF">D4C60_16780</name>
    <name evidence="6" type="ORF">D4D89_11230</name>
    <name evidence="7" type="ORF">D4D89_16660</name>
    <name evidence="10" type="ORF">D5M70_09960</name>
    <name evidence="2" type="ORF">DCT16_14365</name>
    <name evidence="3" type="ORF">DCT16_15550</name>
    <name evidence="1" type="ORF">EX365_13440</name>
</gene>
<dbReference type="EMBL" id="AABCVX010000008">
    <property type="protein sequence ID" value="EAG6170560.1"/>
    <property type="molecule type" value="Genomic_DNA"/>
</dbReference>
<dbReference type="Proteomes" id="UP000529135">
    <property type="component" value="Unassembled WGS sequence"/>
</dbReference>
<evidence type="ECO:0000313" key="1">
    <source>
        <dbReference type="EMBL" id="EAD5787563.1"/>
    </source>
</evidence>
<dbReference type="EMBL" id="AABGFX010000007">
    <property type="protein sequence ID" value="EAH3127631.1"/>
    <property type="molecule type" value="Genomic_DNA"/>
</dbReference>
<evidence type="ECO:0000313" key="3">
    <source>
        <dbReference type="EMBL" id="EAG6170787.1"/>
    </source>
</evidence>
<dbReference type="AlphaFoldDB" id="A0A460A1D5"/>
<evidence type="ECO:0000313" key="15">
    <source>
        <dbReference type="Proteomes" id="UP000548826"/>
    </source>
</evidence>
<evidence type="ECO:0000313" key="11">
    <source>
        <dbReference type="Proteomes" id="UP000344343"/>
    </source>
</evidence>
<evidence type="ECO:0000313" key="9">
    <source>
        <dbReference type="EMBL" id="EAH1617023.1"/>
    </source>
</evidence>
<evidence type="ECO:0000313" key="12">
    <source>
        <dbReference type="Proteomes" id="UP000517258"/>
    </source>
</evidence>
<name>A0A460A1D5_LISMN</name>
<evidence type="ECO:0000313" key="5">
    <source>
        <dbReference type="EMBL" id="EAG9858646.1"/>
    </source>
</evidence>
<dbReference type="EMBL" id="AAANYR010000008">
    <property type="protein sequence ID" value="EAD5787563.1"/>
    <property type="molecule type" value="Genomic_DNA"/>
</dbReference>
<evidence type="ECO:0000313" key="10">
    <source>
        <dbReference type="EMBL" id="EAH3127631.1"/>
    </source>
</evidence>
<dbReference type="EMBL" id="AABEVI010000051">
    <property type="protein sequence ID" value="EAH0219934.1"/>
    <property type="molecule type" value="Genomic_DNA"/>
</dbReference>
<evidence type="ECO:0000313" key="13">
    <source>
        <dbReference type="Proteomes" id="UP000525068"/>
    </source>
</evidence>
<dbReference type="Proteomes" id="UP000525068">
    <property type="component" value="Unassembled WGS sequence"/>
</dbReference>
<dbReference type="Proteomes" id="UP000566721">
    <property type="component" value="Unassembled WGS sequence"/>
</dbReference>
<comment type="caution">
    <text evidence="6">The sequence shown here is derived from an EMBL/GenBank/DDBJ whole genome shotgun (WGS) entry which is preliminary data.</text>
</comment>
<evidence type="ECO:0000313" key="6">
    <source>
        <dbReference type="EMBL" id="EAH0218891.1"/>
    </source>
</evidence>
<evidence type="ECO:0000313" key="8">
    <source>
        <dbReference type="EMBL" id="EAH1615746.1"/>
    </source>
</evidence>
<dbReference type="EMBL" id="AABEQV010000007">
    <property type="protein sequence ID" value="EAG9857579.1"/>
    <property type="molecule type" value="Genomic_DNA"/>
</dbReference>
<reference evidence="12 13" key="2">
    <citation type="submission" date="2019-04" db="EMBL/GenBank/DDBJ databases">
        <authorList>
            <person name="Ashton P.M."/>
            <person name="Dallman T."/>
            <person name="Nair S."/>
            <person name="De Pinna E."/>
            <person name="Peters T."/>
            <person name="Grant K."/>
        </authorList>
    </citation>
    <scope>NUCLEOTIDE SEQUENCE [LARGE SCALE GENOMIC DNA]</scope>
    <source>
        <strain evidence="4 15">429821</strain>
        <strain evidence="8 13">562417</strain>
        <strain evidence="10 14">562428</strain>
        <strain evidence="6 12">563356</strain>
    </source>
</reference>
<sequence length="102" mass="11438">MSRTKLLLDVVENMRVLADSIQTLCDAAMTNDPQDESALDVAYEEHKNPTITLEQVRGVLAKKSQEGKTETVRNLLKTYGASKLSEVKVEDYRELLLDAEVL</sequence>
<dbReference type="EMBL" id="AABCVX010000020">
    <property type="protein sequence ID" value="EAG6170787.1"/>
    <property type="molecule type" value="Genomic_DNA"/>
</dbReference>
<dbReference type="Proteomes" id="UP000517258">
    <property type="component" value="Unassembled WGS sequence"/>
</dbReference>
<evidence type="ECO:0000313" key="4">
    <source>
        <dbReference type="EMBL" id="EAG9857579.1"/>
    </source>
</evidence>
<evidence type="ECO:0000313" key="7">
    <source>
        <dbReference type="EMBL" id="EAH0219934.1"/>
    </source>
</evidence>
<reference evidence="2 16" key="1">
    <citation type="submission" date="2018-06" db="EMBL/GenBank/DDBJ databases">
        <authorList>
            <consortium name="GenomeTrakr: Next Generation Sequencing Network for Food Pathogen Tracability"/>
        </authorList>
    </citation>
    <scope>NUCLEOTIDE SEQUENCE [LARGE SCALE GENOMIC DNA]</scope>
    <source>
        <strain evidence="1 11">FDA00013853</strain>
        <strain evidence="2 16">FLAG-38921</strain>
    </source>
</reference>
<dbReference type="RefSeq" id="WP_064034160.1">
    <property type="nucleotide sequence ID" value="NZ_CAAVEO010000005.1"/>
</dbReference>
<dbReference type="EMBL" id="AABEQV010000042">
    <property type="protein sequence ID" value="EAG9858646.1"/>
    <property type="molecule type" value="Genomic_DNA"/>
</dbReference>
<proteinExistence type="predicted"/>
<dbReference type="Proteomes" id="UP000344343">
    <property type="component" value="Unassembled WGS sequence"/>
</dbReference>
<dbReference type="EMBL" id="AABFMV010000007">
    <property type="protein sequence ID" value="EAH1615746.1"/>
    <property type="molecule type" value="Genomic_DNA"/>
</dbReference>
<dbReference type="Proteomes" id="UP000548826">
    <property type="component" value="Unassembled WGS sequence"/>
</dbReference>
<evidence type="ECO:0000313" key="2">
    <source>
        <dbReference type="EMBL" id="EAG6170560.1"/>
    </source>
</evidence>
<evidence type="ECO:0000313" key="14">
    <source>
        <dbReference type="Proteomes" id="UP000529135"/>
    </source>
</evidence>
<dbReference type="EMBL" id="AABFMV010000039">
    <property type="protein sequence ID" value="EAH1617023.1"/>
    <property type="molecule type" value="Genomic_DNA"/>
</dbReference>